<proteinExistence type="predicted"/>
<gene>
    <name evidence="1" type="ORF">SO802_010040</name>
</gene>
<organism evidence="1 2">
    <name type="scientific">Lithocarpus litseifolius</name>
    <dbReference type="NCBI Taxonomy" id="425828"/>
    <lineage>
        <taxon>Eukaryota</taxon>
        <taxon>Viridiplantae</taxon>
        <taxon>Streptophyta</taxon>
        <taxon>Embryophyta</taxon>
        <taxon>Tracheophyta</taxon>
        <taxon>Spermatophyta</taxon>
        <taxon>Magnoliopsida</taxon>
        <taxon>eudicotyledons</taxon>
        <taxon>Gunneridae</taxon>
        <taxon>Pentapetalae</taxon>
        <taxon>rosids</taxon>
        <taxon>fabids</taxon>
        <taxon>Fagales</taxon>
        <taxon>Fagaceae</taxon>
        <taxon>Lithocarpus</taxon>
    </lineage>
</organism>
<reference evidence="1 2" key="1">
    <citation type="submission" date="2024-01" db="EMBL/GenBank/DDBJ databases">
        <title>A telomere-to-telomere, gap-free genome of sweet tea (Lithocarpus litseifolius).</title>
        <authorList>
            <person name="Zhou J."/>
        </authorList>
    </citation>
    <scope>NUCLEOTIDE SEQUENCE [LARGE SCALE GENOMIC DNA]</scope>
    <source>
        <strain evidence="1">Zhou-2022a</strain>
        <tissue evidence="1">Leaf</tissue>
    </source>
</reference>
<evidence type="ECO:0000313" key="2">
    <source>
        <dbReference type="Proteomes" id="UP001459277"/>
    </source>
</evidence>
<sequence>MTRLGNQLIKLVALESHQNGNEGLVIALILDKSTLPQSVDEVEALAAIRALLFAKDIGASSIILEDSASGIDGHDSMFPLIRVKTRALFPATMTEMRSISYIYESIASLKSTSDHHAHSLQEITQQLNAISLILQKLTEAKEKRQQPPSPKSSPISHAVTLPLPSLSKSARLEFPRFKRDDPAAWVYKANQYCNFYHTPLNERLLMASFHMDAGALIWFQDCEATGVLVARESFVEALLIRIGSSAYEDPMEALTRLRQTSNVVNYKGQFEAPSNRIRDLSEDHKLSCFFSGLKDEVRLPVKMLNPKNLNEAFGLAKIHEEYLMCSKKSQKLSSSELYKPSILGPRPDVKLDSKFKLPL</sequence>
<keyword evidence="2" id="KW-1185">Reference proteome</keyword>
<dbReference type="EMBL" id="JAZDWU010000003">
    <property type="protein sequence ID" value="KAL0008538.1"/>
    <property type="molecule type" value="Genomic_DNA"/>
</dbReference>
<dbReference type="AlphaFoldDB" id="A0AAW2DD68"/>
<accession>A0AAW2DD68</accession>
<name>A0AAW2DD68_9ROSI</name>
<protein>
    <submittedName>
        <fullName evidence="1">Uncharacterized protein</fullName>
    </submittedName>
</protein>
<comment type="caution">
    <text evidence="1">The sequence shown here is derived from an EMBL/GenBank/DDBJ whole genome shotgun (WGS) entry which is preliminary data.</text>
</comment>
<dbReference type="Proteomes" id="UP001459277">
    <property type="component" value="Unassembled WGS sequence"/>
</dbReference>
<evidence type="ECO:0000313" key="1">
    <source>
        <dbReference type="EMBL" id="KAL0008538.1"/>
    </source>
</evidence>